<protein>
    <submittedName>
        <fullName evidence="1">Uncharacterized protein</fullName>
    </submittedName>
</protein>
<organism evidence="1">
    <name type="scientific">bioreactor metagenome</name>
    <dbReference type="NCBI Taxonomy" id="1076179"/>
    <lineage>
        <taxon>unclassified sequences</taxon>
        <taxon>metagenomes</taxon>
        <taxon>ecological metagenomes</taxon>
    </lineage>
</organism>
<evidence type="ECO:0000313" key="1">
    <source>
        <dbReference type="EMBL" id="MPM32170.1"/>
    </source>
</evidence>
<dbReference type="EMBL" id="VSSQ01006289">
    <property type="protein sequence ID" value="MPM32170.1"/>
    <property type="molecule type" value="Genomic_DNA"/>
</dbReference>
<name>A0A644YUA5_9ZZZZ</name>
<proteinExistence type="predicted"/>
<comment type="caution">
    <text evidence="1">The sequence shown here is derived from an EMBL/GenBank/DDBJ whole genome shotgun (WGS) entry which is preliminary data.</text>
</comment>
<reference evidence="1" key="1">
    <citation type="submission" date="2019-08" db="EMBL/GenBank/DDBJ databases">
        <authorList>
            <person name="Kucharzyk K."/>
            <person name="Murdoch R.W."/>
            <person name="Higgins S."/>
            <person name="Loffler F."/>
        </authorList>
    </citation>
    <scope>NUCLEOTIDE SEQUENCE</scope>
</reference>
<sequence>MSGKIPKQGLAPGEGMVVHYILNDITCGSAKRVNTVRSWLAKFGIPEEDEFFLLWNKVIIEQGMAIRKLEEHKVSQKLLSLFWNIQFNLLYADYDTAQDFMPQFQRAVEKLTELSAVIKEAEDAAGSLDTAEKRTEGTDHEA</sequence>
<gene>
    <name evidence="1" type="ORF">SDC9_78729</name>
</gene>
<accession>A0A644YUA5</accession>
<dbReference type="AlphaFoldDB" id="A0A644YUA5"/>